<gene>
    <name evidence="2" type="ORF">CAUJ_LOCUS11855</name>
</gene>
<evidence type="ECO:0000313" key="3">
    <source>
        <dbReference type="Proteomes" id="UP000835052"/>
    </source>
</evidence>
<feature type="chain" id="PRO_5035778725" evidence="1">
    <location>
        <begin position="22"/>
        <end position="140"/>
    </location>
</feature>
<evidence type="ECO:0000313" key="2">
    <source>
        <dbReference type="EMBL" id="CAD6195937.1"/>
    </source>
</evidence>
<protein>
    <submittedName>
        <fullName evidence="2">Uncharacterized protein</fullName>
    </submittedName>
</protein>
<sequence>MNLLTGLGFGLALICMTSAGAIPKPGQELRPDNIYDRFAQKLRDLSQQYEERGRKEPSGTFSDFVQKTLDERQLHEQLVELDKAVREFRAENLSLDRPKSPVVFFGDAGRQYKNARRDSGNSEEDDLDLLVKAIAHANRF</sequence>
<name>A0A8S1HH46_9PELO</name>
<comment type="caution">
    <text evidence="2">The sequence shown here is derived from an EMBL/GenBank/DDBJ whole genome shotgun (WGS) entry which is preliminary data.</text>
</comment>
<evidence type="ECO:0000256" key="1">
    <source>
        <dbReference type="SAM" id="SignalP"/>
    </source>
</evidence>
<dbReference type="Proteomes" id="UP000835052">
    <property type="component" value="Unassembled WGS sequence"/>
</dbReference>
<keyword evidence="1" id="KW-0732">Signal</keyword>
<keyword evidence="3" id="KW-1185">Reference proteome</keyword>
<dbReference type="AlphaFoldDB" id="A0A8S1HH46"/>
<reference evidence="2" key="1">
    <citation type="submission" date="2020-10" db="EMBL/GenBank/DDBJ databases">
        <authorList>
            <person name="Kikuchi T."/>
        </authorList>
    </citation>
    <scope>NUCLEOTIDE SEQUENCE</scope>
    <source>
        <strain evidence="2">NKZ352</strain>
    </source>
</reference>
<accession>A0A8S1HH46</accession>
<organism evidence="2 3">
    <name type="scientific">Caenorhabditis auriculariae</name>
    <dbReference type="NCBI Taxonomy" id="2777116"/>
    <lineage>
        <taxon>Eukaryota</taxon>
        <taxon>Metazoa</taxon>
        <taxon>Ecdysozoa</taxon>
        <taxon>Nematoda</taxon>
        <taxon>Chromadorea</taxon>
        <taxon>Rhabditida</taxon>
        <taxon>Rhabditina</taxon>
        <taxon>Rhabditomorpha</taxon>
        <taxon>Rhabditoidea</taxon>
        <taxon>Rhabditidae</taxon>
        <taxon>Peloderinae</taxon>
        <taxon>Caenorhabditis</taxon>
    </lineage>
</organism>
<dbReference type="EMBL" id="CAJGYM010000063">
    <property type="protein sequence ID" value="CAD6195937.1"/>
    <property type="molecule type" value="Genomic_DNA"/>
</dbReference>
<proteinExistence type="predicted"/>
<feature type="signal peptide" evidence="1">
    <location>
        <begin position="1"/>
        <end position="21"/>
    </location>
</feature>